<dbReference type="AlphaFoldDB" id="A0A1G2LF40"/>
<dbReference type="EMBL" id="MHQT01000003">
    <property type="protein sequence ID" value="OHA10144.1"/>
    <property type="molecule type" value="Genomic_DNA"/>
</dbReference>
<organism evidence="1 2">
    <name type="scientific">Candidatus Sungbacteria bacterium RIFCSPLOWO2_01_FULL_60_25</name>
    <dbReference type="NCBI Taxonomy" id="1802281"/>
    <lineage>
        <taxon>Bacteria</taxon>
        <taxon>Candidatus Sungiibacteriota</taxon>
    </lineage>
</organism>
<comment type="caution">
    <text evidence="1">The sequence shown here is derived from an EMBL/GenBank/DDBJ whole genome shotgun (WGS) entry which is preliminary data.</text>
</comment>
<gene>
    <name evidence="1" type="ORF">A3A44_01380</name>
</gene>
<reference evidence="1 2" key="1">
    <citation type="journal article" date="2016" name="Nat. Commun.">
        <title>Thousands of microbial genomes shed light on interconnected biogeochemical processes in an aquifer system.</title>
        <authorList>
            <person name="Anantharaman K."/>
            <person name="Brown C.T."/>
            <person name="Hug L.A."/>
            <person name="Sharon I."/>
            <person name="Castelle C.J."/>
            <person name="Probst A.J."/>
            <person name="Thomas B.C."/>
            <person name="Singh A."/>
            <person name="Wilkins M.J."/>
            <person name="Karaoz U."/>
            <person name="Brodie E.L."/>
            <person name="Williams K.H."/>
            <person name="Hubbard S.S."/>
            <person name="Banfield J.F."/>
        </authorList>
    </citation>
    <scope>NUCLEOTIDE SEQUENCE [LARGE SCALE GENOMIC DNA]</scope>
</reference>
<protein>
    <submittedName>
        <fullName evidence="1">Uncharacterized protein</fullName>
    </submittedName>
</protein>
<dbReference type="Proteomes" id="UP000178977">
    <property type="component" value="Unassembled WGS sequence"/>
</dbReference>
<evidence type="ECO:0000313" key="2">
    <source>
        <dbReference type="Proteomes" id="UP000178977"/>
    </source>
</evidence>
<evidence type="ECO:0000313" key="1">
    <source>
        <dbReference type="EMBL" id="OHA10144.1"/>
    </source>
</evidence>
<accession>A0A1G2LF40</accession>
<name>A0A1G2LF40_9BACT</name>
<proteinExistence type="predicted"/>
<dbReference type="STRING" id="1802281.A3A44_01380"/>
<sequence length="181" mass="20283">MGWGKFAARNIASSITQPFAVLAEVPMKRTLPKPIERNAPILECRKCGAIKPAGEFYEKETTGGNSTHDSYCKPCRQKISKRWHGLKKRNRIHPAGEGHKNQLELGLLSTSRVGAAYYRKDGALIHRSCDTRLVGFGGERVSGEEEYRLFCATCHETIYLSTWSLANAPKREVKRSSDDTE</sequence>